<proteinExistence type="inferred from homology"/>
<dbReference type="SMART" id="SM00822">
    <property type="entry name" value="PKS_KR"/>
    <property type="match status" value="1"/>
</dbReference>
<dbReference type="NCBIfam" id="NF005559">
    <property type="entry name" value="PRK07231.1"/>
    <property type="match status" value="1"/>
</dbReference>
<organism evidence="5 6">
    <name type="scientific">Jiella mangrovi</name>
    <dbReference type="NCBI Taxonomy" id="2821407"/>
    <lineage>
        <taxon>Bacteria</taxon>
        <taxon>Pseudomonadati</taxon>
        <taxon>Pseudomonadota</taxon>
        <taxon>Alphaproteobacteria</taxon>
        <taxon>Hyphomicrobiales</taxon>
        <taxon>Aurantimonadaceae</taxon>
        <taxon>Jiella</taxon>
    </lineage>
</organism>
<evidence type="ECO:0000313" key="5">
    <source>
        <dbReference type="EMBL" id="MBP0616236.1"/>
    </source>
</evidence>
<dbReference type="InterPro" id="IPR002347">
    <property type="entry name" value="SDR_fam"/>
</dbReference>
<comment type="caution">
    <text evidence="5">The sequence shown here is derived from an EMBL/GenBank/DDBJ whole genome shotgun (WGS) entry which is preliminary data.</text>
</comment>
<dbReference type="Pfam" id="PF13561">
    <property type="entry name" value="adh_short_C2"/>
    <property type="match status" value="1"/>
</dbReference>
<dbReference type="PRINTS" id="PR00081">
    <property type="entry name" value="GDHRDH"/>
</dbReference>
<dbReference type="Proteomes" id="UP000678276">
    <property type="component" value="Unassembled WGS sequence"/>
</dbReference>
<dbReference type="InterPro" id="IPR057326">
    <property type="entry name" value="KR_dom"/>
</dbReference>
<sequence>MALDGRVAIVTGGAKGIGYAIARRFLHDGAKVVIADSDEKAGNQAVEELADFGDVVAVGCNVAERLDVHNLLAAALDRFGDVDILVNNAGVVSKASFLELEEADFTRVLDVNLKGAFLCGQAVARHLVDKVKRGGPAGSIVNMSSVNAVFALPDQVAYSVSKGGLSQLTKVMALSLAAHGIRVNAIGPGSIMTDLLKGVVDDEAAMRKVLSRTPLGRIGEPREIAAIASFLASDEASYITGQTIFADGGRLPLNYTVEVGSQDEG</sequence>
<keyword evidence="6" id="KW-1185">Reference proteome</keyword>
<dbReference type="InterPro" id="IPR036291">
    <property type="entry name" value="NAD(P)-bd_dom_sf"/>
</dbReference>
<protein>
    <submittedName>
        <fullName evidence="5">SDR family oxidoreductase</fullName>
    </submittedName>
</protein>
<dbReference type="EMBL" id="JAGJCF010000006">
    <property type="protein sequence ID" value="MBP0616236.1"/>
    <property type="molecule type" value="Genomic_DNA"/>
</dbReference>
<keyword evidence="3" id="KW-0520">NAD</keyword>
<evidence type="ECO:0000256" key="3">
    <source>
        <dbReference type="ARBA" id="ARBA00023027"/>
    </source>
</evidence>
<dbReference type="PANTHER" id="PTHR24321:SF8">
    <property type="entry name" value="ESTRADIOL 17-BETA-DEHYDROGENASE 8-RELATED"/>
    <property type="match status" value="1"/>
</dbReference>
<dbReference type="PRINTS" id="PR00080">
    <property type="entry name" value="SDRFAMILY"/>
</dbReference>
<accession>A0ABS4BJB0</accession>
<gene>
    <name evidence="5" type="ORF">J6595_11645</name>
</gene>
<reference evidence="5 6" key="1">
    <citation type="submission" date="2021-04" db="EMBL/GenBank/DDBJ databases">
        <title>Whole genome sequence of Jiella sp. KSK16Y-1.</title>
        <authorList>
            <person name="Tuo L."/>
        </authorList>
    </citation>
    <scope>NUCLEOTIDE SEQUENCE [LARGE SCALE GENOMIC DNA]</scope>
    <source>
        <strain evidence="5 6">KSK16Y-1</strain>
    </source>
</reference>
<dbReference type="PROSITE" id="PS00061">
    <property type="entry name" value="ADH_SHORT"/>
    <property type="match status" value="1"/>
</dbReference>
<evidence type="ECO:0000259" key="4">
    <source>
        <dbReference type="SMART" id="SM00822"/>
    </source>
</evidence>
<evidence type="ECO:0000256" key="2">
    <source>
        <dbReference type="ARBA" id="ARBA00023002"/>
    </source>
</evidence>
<evidence type="ECO:0000313" key="6">
    <source>
        <dbReference type="Proteomes" id="UP000678276"/>
    </source>
</evidence>
<dbReference type="PANTHER" id="PTHR24321">
    <property type="entry name" value="DEHYDROGENASES, SHORT CHAIN"/>
    <property type="match status" value="1"/>
</dbReference>
<evidence type="ECO:0000256" key="1">
    <source>
        <dbReference type="ARBA" id="ARBA00006484"/>
    </source>
</evidence>
<comment type="similarity">
    <text evidence="1">Belongs to the short-chain dehydrogenases/reductases (SDR) family.</text>
</comment>
<dbReference type="Gene3D" id="3.40.50.720">
    <property type="entry name" value="NAD(P)-binding Rossmann-like Domain"/>
    <property type="match status" value="1"/>
</dbReference>
<keyword evidence="2" id="KW-0560">Oxidoreductase</keyword>
<dbReference type="InterPro" id="IPR020904">
    <property type="entry name" value="Sc_DH/Rdtase_CS"/>
</dbReference>
<dbReference type="RefSeq" id="WP_209594714.1">
    <property type="nucleotide sequence ID" value="NZ_JAGJCF010000006.1"/>
</dbReference>
<name>A0ABS4BJB0_9HYPH</name>
<feature type="domain" description="Ketoreductase" evidence="4">
    <location>
        <begin position="6"/>
        <end position="189"/>
    </location>
</feature>
<dbReference type="SUPFAM" id="SSF51735">
    <property type="entry name" value="NAD(P)-binding Rossmann-fold domains"/>
    <property type="match status" value="1"/>
</dbReference>